<feature type="chain" id="PRO_5042959774" description="Pollen Ole e 1 allergen and extensin family protein" evidence="1">
    <location>
        <begin position="26"/>
        <end position="241"/>
    </location>
</feature>
<evidence type="ECO:0008006" key="4">
    <source>
        <dbReference type="Google" id="ProtNLM"/>
    </source>
</evidence>
<dbReference type="PANTHER" id="PTHR46995">
    <property type="entry name" value="OS09G0508200 PROTEIN"/>
    <property type="match status" value="1"/>
</dbReference>
<evidence type="ECO:0000313" key="3">
    <source>
        <dbReference type="Proteomes" id="UP001418222"/>
    </source>
</evidence>
<keyword evidence="1" id="KW-0732">Signal</keyword>
<accession>A0AAP0AWB5</accession>
<reference evidence="2 3" key="1">
    <citation type="journal article" date="2022" name="Nat. Plants">
        <title>Genomes of leafy and leafless Platanthera orchids illuminate the evolution of mycoheterotrophy.</title>
        <authorList>
            <person name="Li M.H."/>
            <person name="Liu K.W."/>
            <person name="Li Z."/>
            <person name="Lu H.C."/>
            <person name="Ye Q.L."/>
            <person name="Zhang D."/>
            <person name="Wang J.Y."/>
            <person name="Li Y.F."/>
            <person name="Zhong Z.M."/>
            <person name="Liu X."/>
            <person name="Yu X."/>
            <person name="Liu D.K."/>
            <person name="Tu X.D."/>
            <person name="Liu B."/>
            <person name="Hao Y."/>
            <person name="Liao X.Y."/>
            <person name="Jiang Y.T."/>
            <person name="Sun W.H."/>
            <person name="Chen J."/>
            <person name="Chen Y.Q."/>
            <person name="Ai Y."/>
            <person name="Zhai J.W."/>
            <person name="Wu S.S."/>
            <person name="Zhou Z."/>
            <person name="Hsiao Y.Y."/>
            <person name="Wu W.L."/>
            <person name="Chen Y.Y."/>
            <person name="Lin Y.F."/>
            <person name="Hsu J.L."/>
            <person name="Li C.Y."/>
            <person name="Wang Z.W."/>
            <person name="Zhao X."/>
            <person name="Zhong W.Y."/>
            <person name="Ma X.K."/>
            <person name="Ma L."/>
            <person name="Huang J."/>
            <person name="Chen G.Z."/>
            <person name="Huang M.Z."/>
            <person name="Huang L."/>
            <person name="Peng D.H."/>
            <person name="Luo Y.B."/>
            <person name="Zou S.Q."/>
            <person name="Chen S.P."/>
            <person name="Lan S."/>
            <person name="Tsai W.C."/>
            <person name="Van de Peer Y."/>
            <person name="Liu Z.J."/>
        </authorList>
    </citation>
    <scope>NUCLEOTIDE SEQUENCE [LARGE SCALE GENOMIC DNA]</scope>
    <source>
        <strain evidence="2">Lor287</strain>
    </source>
</reference>
<dbReference type="EMBL" id="JBBWWQ010000020">
    <property type="protein sequence ID" value="KAK8916824.1"/>
    <property type="molecule type" value="Genomic_DNA"/>
</dbReference>
<name>A0AAP0AWB5_9ASPA</name>
<dbReference type="PANTHER" id="PTHR46995:SF6">
    <property type="entry name" value="POLLEN OLE E 1 ALLERGEN AND EXTENSIN FAMILY PROTEIN"/>
    <property type="match status" value="1"/>
</dbReference>
<dbReference type="AlphaFoldDB" id="A0AAP0AWB5"/>
<protein>
    <recommendedName>
        <fullName evidence="4">Pollen Ole e 1 allergen and extensin family protein</fullName>
    </recommendedName>
</protein>
<evidence type="ECO:0000256" key="1">
    <source>
        <dbReference type="SAM" id="SignalP"/>
    </source>
</evidence>
<dbReference type="Proteomes" id="UP001418222">
    <property type="component" value="Unassembled WGS sequence"/>
</dbReference>
<feature type="signal peptide" evidence="1">
    <location>
        <begin position="1"/>
        <end position="25"/>
    </location>
</feature>
<organism evidence="2 3">
    <name type="scientific">Platanthera zijinensis</name>
    <dbReference type="NCBI Taxonomy" id="2320716"/>
    <lineage>
        <taxon>Eukaryota</taxon>
        <taxon>Viridiplantae</taxon>
        <taxon>Streptophyta</taxon>
        <taxon>Embryophyta</taxon>
        <taxon>Tracheophyta</taxon>
        <taxon>Spermatophyta</taxon>
        <taxon>Magnoliopsida</taxon>
        <taxon>Liliopsida</taxon>
        <taxon>Asparagales</taxon>
        <taxon>Orchidaceae</taxon>
        <taxon>Orchidoideae</taxon>
        <taxon>Orchideae</taxon>
        <taxon>Orchidinae</taxon>
        <taxon>Platanthera</taxon>
    </lineage>
</organism>
<proteinExistence type="predicted"/>
<sequence>MGLKLLPIFLLSASHLLTISLSLNAASNPWKLRTNITVIGSVFCDPCSDNTFSKHSYFLQGVEVLVECKFDVNAKSGDEISVTSERTTDSFGVYKLDIPPVEGFQCKQGLEIKSFCRASLIQSSSSSCSIPGTQSSAAHVAVKSKARDVCILNLNTLNFHPAKRDGALCGTAKAAVSSSPGLGSSLCFWPFFPPFGFPWPNIPFINPGSLPFSVPAWLQPFLKPPYLPFPFSFPPNSPPAP</sequence>
<gene>
    <name evidence="2" type="ORF">KSP39_PZI023217</name>
</gene>
<keyword evidence="3" id="KW-1185">Reference proteome</keyword>
<comment type="caution">
    <text evidence="2">The sequence shown here is derived from an EMBL/GenBank/DDBJ whole genome shotgun (WGS) entry which is preliminary data.</text>
</comment>
<evidence type="ECO:0000313" key="2">
    <source>
        <dbReference type="EMBL" id="KAK8916824.1"/>
    </source>
</evidence>
<dbReference type="Pfam" id="PF01190">
    <property type="entry name" value="Pollen_Ole_e_1"/>
    <property type="match status" value="1"/>
</dbReference>